<evidence type="ECO:0000256" key="2">
    <source>
        <dbReference type="ARBA" id="ARBA00022729"/>
    </source>
</evidence>
<name>A0ABW8K7W9_9GAMM</name>
<dbReference type="PANTHER" id="PTHR34216:SF3">
    <property type="entry name" value="POLY-BETA-1,6-N-ACETYL-D-GLUCOSAMINE N-DEACETYLASE"/>
    <property type="match status" value="1"/>
</dbReference>
<reference evidence="4 5" key="1">
    <citation type="submission" date="2020-10" db="EMBL/GenBank/DDBJ databases">
        <title>Phylogeny of dyella-like bacteria.</title>
        <authorList>
            <person name="Fu J."/>
        </authorList>
    </citation>
    <scope>NUCLEOTIDE SEQUENCE [LARGE SCALE GENOMIC DNA]</scope>
    <source>
        <strain evidence="4 5">BB4</strain>
    </source>
</reference>
<dbReference type="InterPro" id="IPR011330">
    <property type="entry name" value="Glyco_hydro/deAcase_b/a-brl"/>
</dbReference>
<dbReference type="InterPro" id="IPR051398">
    <property type="entry name" value="Polysacch_Deacetylase"/>
</dbReference>
<evidence type="ECO:0000313" key="5">
    <source>
        <dbReference type="Proteomes" id="UP001620408"/>
    </source>
</evidence>
<dbReference type="RefSeq" id="WP_379983741.1">
    <property type="nucleotide sequence ID" value="NZ_JADIKD010000012.1"/>
</dbReference>
<evidence type="ECO:0000259" key="3">
    <source>
        <dbReference type="PROSITE" id="PS51677"/>
    </source>
</evidence>
<dbReference type="EMBL" id="JADIKD010000012">
    <property type="protein sequence ID" value="MFK2918984.1"/>
    <property type="molecule type" value="Genomic_DNA"/>
</dbReference>
<gene>
    <name evidence="4" type="ORF">ISS97_17060</name>
</gene>
<dbReference type="SUPFAM" id="SSF88713">
    <property type="entry name" value="Glycoside hydrolase/deacetylase"/>
    <property type="match status" value="1"/>
</dbReference>
<evidence type="ECO:0000256" key="1">
    <source>
        <dbReference type="ARBA" id="ARBA00004613"/>
    </source>
</evidence>
<dbReference type="InterPro" id="IPR002509">
    <property type="entry name" value="NODB_dom"/>
</dbReference>
<dbReference type="PANTHER" id="PTHR34216">
    <property type="match status" value="1"/>
</dbReference>
<keyword evidence="2" id="KW-0732">Signal</keyword>
<organism evidence="4 5">
    <name type="scientific">Dyella koreensis</name>
    <dbReference type="NCBI Taxonomy" id="311235"/>
    <lineage>
        <taxon>Bacteria</taxon>
        <taxon>Pseudomonadati</taxon>
        <taxon>Pseudomonadota</taxon>
        <taxon>Gammaproteobacteria</taxon>
        <taxon>Lysobacterales</taxon>
        <taxon>Rhodanobacteraceae</taxon>
        <taxon>Dyella</taxon>
    </lineage>
</organism>
<dbReference type="Proteomes" id="UP001620408">
    <property type="component" value="Unassembled WGS sequence"/>
</dbReference>
<proteinExistence type="predicted"/>
<dbReference type="CDD" id="cd10918">
    <property type="entry name" value="CE4_NodB_like_5s_6s"/>
    <property type="match status" value="1"/>
</dbReference>
<dbReference type="PROSITE" id="PS51677">
    <property type="entry name" value="NODB"/>
    <property type="match status" value="1"/>
</dbReference>
<comment type="subcellular location">
    <subcellularLocation>
        <location evidence="1">Secreted</location>
    </subcellularLocation>
</comment>
<keyword evidence="5" id="KW-1185">Reference proteome</keyword>
<comment type="caution">
    <text evidence="4">The sequence shown here is derived from an EMBL/GenBank/DDBJ whole genome shotgun (WGS) entry which is preliminary data.</text>
</comment>
<accession>A0ABW8K7W9</accession>
<protein>
    <submittedName>
        <fullName evidence="4">Polysaccharide deacetylase family protein</fullName>
    </submittedName>
</protein>
<dbReference type="Gene3D" id="3.20.20.370">
    <property type="entry name" value="Glycoside hydrolase/deacetylase"/>
    <property type="match status" value="1"/>
</dbReference>
<evidence type="ECO:0000313" key="4">
    <source>
        <dbReference type="EMBL" id="MFK2918984.1"/>
    </source>
</evidence>
<feature type="domain" description="NodB homology" evidence="3">
    <location>
        <begin position="56"/>
        <end position="233"/>
    </location>
</feature>
<dbReference type="Pfam" id="PF01522">
    <property type="entry name" value="Polysacc_deac_1"/>
    <property type="match status" value="1"/>
</dbReference>
<sequence>MYHNVAHLPRDLQIYRSLYVSPAAFARQMWLLHRMGYTGLSMSAAMPYLRGERQGRVVAITLDDGYADNLESALPVLSRFGFSATVYVVNRSIGRFNTWDAKRIGIRKQLMTADELRQWHRAGMEIGAHSQNHPRLTHCSDHQLLDEIYACKADLEDRFGVAVTQFCYPYGDVDDRVADATQHAGYEAATTTHRGRATRESNLWRLPRVQIARHHFLPQFAMRVLTGYEDRRA</sequence>